<sequence>MPLLKKIMVSNLSRAGRRFYSELYESFQYFVLKQSITIKIRNTQFYKDQLLV</sequence>
<evidence type="ECO:0000313" key="1">
    <source>
        <dbReference type="EMBL" id="EMK22924.1"/>
    </source>
</evidence>
<gene>
    <name evidence="1" type="ORF">LEP1GSC008_3170</name>
</gene>
<proteinExistence type="predicted"/>
<dbReference type="EMBL" id="ANCE01000156">
    <property type="protein sequence ID" value="EMK22924.1"/>
    <property type="molecule type" value="Genomic_DNA"/>
</dbReference>
<comment type="caution">
    <text evidence="1">The sequence shown here is derived from an EMBL/GenBank/DDBJ whole genome shotgun (WGS) entry which is preliminary data.</text>
</comment>
<evidence type="ECO:0000313" key="2">
    <source>
        <dbReference type="Proteomes" id="UP000011980"/>
    </source>
</evidence>
<reference evidence="1 2" key="1">
    <citation type="submission" date="2013-01" db="EMBL/GenBank/DDBJ databases">
        <authorList>
            <person name="Harkins D.M."/>
            <person name="Durkin A.S."/>
            <person name="Brinkac L.M."/>
            <person name="Haft D.H."/>
            <person name="Selengut J.D."/>
            <person name="Sanka R."/>
            <person name="DePew J."/>
            <person name="Purushe J."/>
            <person name="Galloway R.L."/>
            <person name="Vinetz J.M."/>
            <person name="Sutton G.G."/>
            <person name="Nierman W.C."/>
            <person name="Fouts D.E."/>
        </authorList>
    </citation>
    <scope>NUCLEOTIDE SEQUENCE [LARGE SCALE GENOMIC DNA]</scope>
    <source>
        <strain evidence="1 2">Nikolaevo</strain>
    </source>
</reference>
<organism evidence="1 2">
    <name type="scientific">Leptospira kirschneri serovar Bulgarica str. Nikolaevo</name>
    <dbReference type="NCBI Taxonomy" id="1240687"/>
    <lineage>
        <taxon>Bacteria</taxon>
        <taxon>Pseudomonadati</taxon>
        <taxon>Spirochaetota</taxon>
        <taxon>Spirochaetia</taxon>
        <taxon>Leptospirales</taxon>
        <taxon>Leptospiraceae</taxon>
        <taxon>Leptospira</taxon>
    </lineage>
</organism>
<name>M6FA87_9LEPT</name>
<accession>M6FA87</accession>
<dbReference type="PATRIC" id="fig|1240687.3.peg.3215"/>
<dbReference type="AlphaFoldDB" id="M6FA87"/>
<protein>
    <submittedName>
        <fullName evidence="1">Uncharacterized protein</fullName>
    </submittedName>
</protein>
<dbReference type="Proteomes" id="UP000011980">
    <property type="component" value="Unassembled WGS sequence"/>
</dbReference>